<name>A0ABD0LSQ7_9CAEN</name>
<dbReference type="Gene3D" id="1.20.140.150">
    <property type="match status" value="1"/>
</dbReference>
<accession>A0ABD0LSQ7</accession>
<dbReference type="EMBL" id="JACVVK020000026">
    <property type="protein sequence ID" value="KAK7502402.1"/>
    <property type="molecule type" value="Genomic_DNA"/>
</dbReference>
<comment type="caution">
    <text evidence="2">The sequence shown here is derived from an EMBL/GenBank/DDBJ whole genome shotgun (WGS) entry which is preliminary data.</text>
</comment>
<reference evidence="2 3" key="1">
    <citation type="journal article" date="2023" name="Sci. Data">
        <title>Genome assembly of the Korean intertidal mud-creeper Batillaria attramentaria.</title>
        <authorList>
            <person name="Patra A.K."/>
            <person name="Ho P.T."/>
            <person name="Jun S."/>
            <person name="Lee S.J."/>
            <person name="Kim Y."/>
            <person name="Won Y.J."/>
        </authorList>
    </citation>
    <scope>NUCLEOTIDE SEQUENCE [LARGE SCALE GENOMIC DNA]</scope>
    <source>
        <strain evidence="2">Wonlab-2016</strain>
    </source>
</reference>
<feature type="signal peptide" evidence="1">
    <location>
        <begin position="1"/>
        <end position="19"/>
    </location>
</feature>
<sequence length="104" mass="11690">MGHLCALVCVLLILLLALAATLVALLTDNWYRVDTDDIINPSNYTKQRYNFHYGLWRLCYDDVPPDGCYFPLLPELNLIIVGVSDMVSNISQLSITHYAGKSGR</sequence>
<feature type="chain" id="PRO_5044788137" evidence="1">
    <location>
        <begin position="20"/>
        <end position="104"/>
    </location>
</feature>
<gene>
    <name evidence="2" type="ORF">BaRGS_00006355</name>
</gene>
<protein>
    <submittedName>
        <fullName evidence="2">Uncharacterized protein</fullName>
    </submittedName>
</protein>
<organism evidence="2 3">
    <name type="scientific">Batillaria attramentaria</name>
    <dbReference type="NCBI Taxonomy" id="370345"/>
    <lineage>
        <taxon>Eukaryota</taxon>
        <taxon>Metazoa</taxon>
        <taxon>Spiralia</taxon>
        <taxon>Lophotrochozoa</taxon>
        <taxon>Mollusca</taxon>
        <taxon>Gastropoda</taxon>
        <taxon>Caenogastropoda</taxon>
        <taxon>Sorbeoconcha</taxon>
        <taxon>Cerithioidea</taxon>
        <taxon>Batillariidae</taxon>
        <taxon>Batillaria</taxon>
    </lineage>
</organism>
<evidence type="ECO:0000313" key="2">
    <source>
        <dbReference type="EMBL" id="KAK7502402.1"/>
    </source>
</evidence>
<keyword evidence="3" id="KW-1185">Reference proteome</keyword>
<evidence type="ECO:0000256" key="1">
    <source>
        <dbReference type="SAM" id="SignalP"/>
    </source>
</evidence>
<keyword evidence="1" id="KW-0732">Signal</keyword>
<proteinExistence type="predicted"/>
<dbReference type="Proteomes" id="UP001519460">
    <property type="component" value="Unassembled WGS sequence"/>
</dbReference>
<evidence type="ECO:0000313" key="3">
    <source>
        <dbReference type="Proteomes" id="UP001519460"/>
    </source>
</evidence>
<dbReference type="AlphaFoldDB" id="A0ABD0LSQ7"/>